<dbReference type="Gene3D" id="1.10.510.10">
    <property type="entry name" value="Transferase(Phosphotransferase) domain 1"/>
    <property type="match status" value="1"/>
</dbReference>
<dbReference type="RefSeq" id="WP_272093072.1">
    <property type="nucleotide sequence ID" value="NZ_JAQNDK010000001.1"/>
</dbReference>
<dbReference type="PRINTS" id="PR01217">
    <property type="entry name" value="PRICHEXTENSN"/>
</dbReference>
<proteinExistence type="predicted"/>
<dbReference type="SUPFAM" id="SSF56112">
    <property type="entry name" value="Protein kinase-like (PK-like)"/>
    <property type="match status" value="1"/>
</dbReference>
<comment type="caution">
    <text evidence="8">The sequence shown here is derived from an EMBL/GenBank/DDBJ whole genome shotgun (WGS) entry which is preliminary data.</text>
</comment>
<keyword evidence="2 5" id="KW-0547">Nucleotide-binding</keyword>
<reference evidence="8 9" key="1">
    <citation type="submission" date="2023-01" db="EMBL/GenBank/DDBJ databases">
        <title>Minimal conservation of predation-associated metabolite biosynthetic gene clusters underscores biosynthetic potential of Myxococcota including descriptions for ten novel species: Archangium lansinium sp. nov., Myxococcus landrumus sp. nov., Nannocystis bai.</title>
        <authorList>
            <person name="Ahearne A."/>
            <person name="Stevens C."/>
            <person name="Dowd S."/>
        </authorList>
    </citation>
    <scope>NUCLEOTIDE SEQUENCE [LARGE SCALE GENOMIC DNA]</scope>
    <source>
        <strain evidence="8 9">WIWO2</strain>
    </source>
</reference>
<dbReference type="InterPro" id="IPR000719">
    <property type="entry name" value="Prot_kinase_dom"/>
</dbReference>
<dbReference type="PROSITE" id="PS00108">
    <property type="entry name" value="PROTEIN_KINASE_ST"/>
    <property type="match status" value="1"/>
</dbReference>
<keyword evidence="4 5" id="KW-0067">ATP-binding</keyword>
<evidence type="ECO:0000313" key="9">
    <source>
        <dbReference type="Proteomes" id="UP001217485"/>
    </source>
</evidence>
<feature type="region of interest" description="Disordered" evidence="6">
    <location>
        <begin position="475"/>
        <end position="589"/>
    </location>
</feature>
<evidence type="ECO:0000256" key="3">
    <source>
        <dbReference type="ARBA" id="ARBA00022777"/>
    </source>
</evidence>
<dbReference type="PROSITE" id="PS00107">
    <property type="entry name" value="PROTEIN_KINASE_ATP"/>
    <property type="match status" value="1"/>
</dbReference>
<feature type="compositionally biased region" description="Low complexity" evidence="6">
    <location>
        <begin position="492"/>
        <end position="514"/>
    </location>
</feature>
<dbReference type="SMART" id="SM00220">
    <property type="entry name" value="S_TKc"/>
    <property type="match status" value="1"/>
</dbReference>
<feature type="compositionally biased region" description="Pro residues" evidence="6">
    <location>
        <begin position="475"/>
        <end position="491"/>
    </location>
</feature>
<dbReference type="PANTHER" id="PTHR43289">
    <property type="entry name" value="MITOGEN-ACTIVATED PROTEIN KINASE KINASE KINASE 20-RELATED"/>
    <property type="match status" value="1"/>
</dbReference>
<protein>
    <submittedName>
        <fullName evidence="8">Serine/threonine-protein kinase</fullName>
    </submittedName>
</protein>
<organism evidence="8 9">
    <name type="scientific">Sorangium atrum</name>
    <dbReference type="NCBI Taxonomy" id="2995308"/>
    <lineage>
        <taxon>Bacteria</taxon>
        <taxon>Pseudomonadati</taxon>
        <taxon>Myxococcota</taxon>
        <taxon>Polyangia</taxon>
        <taxon>Polyangiales</taxon>
        <taxon>Polyangiaceae</taxon>
        <taxon>Sorangium</taxon>
    </lineage>
</organism>
<evidence type="ECO:0000313" key="8">
    <source>
        <dbReference type="EMBL" id="MDC0676353.1"/>
    </source>
</evidence>
<feature type="compositionally biased region" description="Low complexity" evidence="6">
    <location>
        <begin position="556"/>
        <end position="572"/>
    </location>
</feature>
<keyword evidence="1" id="KW-0808">Transferase</keyword>
<evidence type="ECO:0000256" key="1">
    <source>
        <dbReference type="ARBA" id="ARBA00022679"/>
    </source>
</evidence>
<feature type="binding site" evidence="5">
    <location>
        <position position="102"/>
    </location>
    <ligand>
        <name>ATP</name>
        <dbReference type="ChEBI" id="CHEBI:30616"/>
    </ligand>
</feature>
<dbReference type="InterPro" id="IPR011009">
    <property type="entry name" value="Kinase-like_dom_sf"/>
</dbReference>
<dbReference type="Gene3D" id="3.30.200.20">
    <property type="entry name" value="Phosphorylase Kinase, domain 1"/>
    <property type="match status" value="1"/>
</dbReference>
<dbReference type="Proteomes" id="UP001217485">
    <property type="component" value="Unassembled WGS sequence"/>
</dbReference>
<feature type="compositionally biased region" description="Pro residues" evidence="6">
    <location>
        <begin position="539"/>
        <end position="555"/>
    </location>
</feature>
<dbReference type="GO" id="GO:0016301">
    <property type="term" value="F:kinase activity"/>
    <property type="evidence" value="ECO:0007669"/>
    <property type="project" value="UniProtKB-KW"/>
</dbReference>
<feature type="region of interest" description="Disordered" evidence="6">
    <location>
        <begin position="16"/>
        <end position="39"/>
    </location>
</feature>
<accession>A0ABT5BRM6</accession>
<dbReference type="InterPro" id="IPR017441">
    <property type="entry name" value="Protein_kinase_ATP_BS"/>
</dbReference>
<keyword evidence="3 8" id="KW-0418">Kinase</keyword>
<feature type="domain" description="Protein kinase" evidence="7">
    <location>
        <begin position="73"/>
        <end position="381"/>
    </location>
</feature>
<dbReference type="CDD" id="cd14014">
    <property type="entry name" value="STKc_PknB_like"/>
    <property type="match status" value="1"/>
</dbReference>
<feature type="compositionally biased region" description="Low complexity" evidence="6">
    <location>
        <begin position="522"/>
        <end position="538"/>
    </location>
</feature>
<dbReference type="PANTHER" id="PTHR43289:SF6">
    <property type="entry name" value="SERINE_THREONINE-PROTEIN KINASE NEKL-3"/>
    <property type="match status" value="1"/>
</dbReference>
<dbReference type="EMBL" id="JAQNDK010000001">
    <property type="protein sequence ID" value="MDC0676353.1"/>
    <property type="molecule type" value="Genomic_DNA"/>
</dbReference>
<name>A0ABT5BRM6_9BACT</name>
<gene>
    <name evidence="8" type="ORF">POL72_01275</name>
</gene>
<evidence type="ECO:0000256" key="2">
    <source>
        <dbReference type="ARBA" id="ARBA00022741"/>
    </source>
</evidence>
<evidence type="ECO:0000256" key="4">
    <source>
        <dbReference type="ARBA" id="ARBA00022840"/>
    </source>
</evidence>
<evidence type="ECO:0000256" key="5">
    <source>
        <dbReference type="PROSITE-ProRule" id="PRU10141"/>
    </source>
</evidence>
<sequence length="589" mass="61544">MALICPRCHHLAAVAGRTSSSQLPSPAGERGSQDGQSARLPRCPHDGLALVSREVLAETDGDPLLGITIADRFVIVGKLGAGSMGTVYRARQEAMGRDVAIKILRSDRAFDAQAKARFTREARAMSLLRSPHTVTVFDFGEVVDDATDAAFGRGRSAEQSSPMEGTASSSGSLYLAMELLEGESLGQRLKRLRRLRMGDAARFARHALLSLAEAHDKGIIHRDLKPDNLFLARPPAGEHEEICKVLDFGIAKVMTGTERPVDALETQAGTVFGTPRYMSPEQAQGRPLDARSDLYSLGVLLYQMLVGRPPFIDDDAVVVMARHIKSSPVPASEAAPDARIPPSLSQLLQRALAKRPEDRPRSAQEFIAELDRAMDEARPSLDRERLGPAQPAEVGATSELLAVVGDDAAQAPSTLRSAPRRRTSRVAVGAGALSLIVMALAVRELRRPADGGAHSLQKGVALEARVLADAIARANPPPAATTTPPAAPSPPGTTTAPSPPGTTTAPSPPAATTAPSPPPMPAATTAPAPSPAATTTALAPPPAAATTAPAPPPSPAGVASAAPAPTGVPSASIPKRKTAQPRKPYVKFD</sequence>
<evidence type="ECO:0000256" key="6">
    <source>
        <dbReference type="SAM" id="MobiDB-lite"/>
    </source>
</evidence>
<dbReference type="Pfam" id="PF00069">
    <property type="entry name" value="Pkinase"/>
    <property type="match status" value="1"/>
</dbReference>
<keyword evidence="9" id="KW-1185">Reference proteome</keyword>
<dbReference type="InterPro" id="IPR008271">
    <property type="entry name" value="Ser/Thr_kinase_AS"/>
</dbReference>
<evidence type="ECO:0000259" key="7">
    <source>
        <dbReference type="PROSITE" id="PS50011"/>
    </source>
</evidence>
<dbReference type="PROSITE" id="PS50011">
    <property type="entry name" value="PROTEIN_KINASE_DOM"/>
    <property type="match status" value="1"/>
</dbReference>